<accession>A0AA38L894</accession>
<keyword evidence="2" id="KW-1185">Reference proteome</keyword>
<gene>
    <name evidence="1" type="ORF">KI387_023768</name>
</gene>
<protein>
    <submittedName>
        <fullName evidence="1">Uncharacterized protein</fullName>
    </submittedName>
</protein>
<evidence type="ECO:0000313" key="2">
    <source>
        <dbReference type="Proteomes" id="UP000824469"/>
    </source>
</evidence>
<feature type="non-terminal residue" evidence="1">
    <location>
        <position position="1"/>
    </location>
</feature>
<evidence type="ECO:0000313" key="1">
    <source>
        <dbReference type="EMBL" id="KAH9315141.1"/>
    </source>
</evidence>
<reference evidence="1 2" key="1">
    <citation type="journal article" date="2021" name="Nat. Plants">
        <title>The Taxus genome provides insights into paclitaxel biosynthesis.</title>
        <authorList>
            <person name="Xiong X."/>
            <person name="Gou J."/>
            <person name="Liao Q."/>
            <person name="Li Y."/>
            <person name="Zhou Q."/>
            <person name="Bi G."/>
            <person name="Li C."/>
            <person name="Du R."/>
            <person name="Wang X."/>
            <person name="Sun T."/>
            <person name="Guo L."/>
            <person name="Liang H."/>
            <person name="Lu P."/>
            <person name="Wu Y."/>
            <person name="Zhang Z."/>
            <person name="Ro D.K."/>
            <person name="Shang Y."/>
            <person name="Huang S."/>
            <person name="Yan J."/>
        </authorList>
    </citation>
    <scope>NUCLEOTIDE SEQUENCE [LARGE SCALE GENOMIC DNA]</scope>
    <source>
        <strain evidence="1">Ta-2019</strain>
    </source>
</reference>
<dbReference type="AlphaFoldDB" id="A0AA38L894"/>
<sequence length="71" mass="8181">ADENILMASKVFDDVKDNLSKSWVYSVEWKIKVLEEASGELRNTWQKGEAFKNLVVSAFKDIHCHLHDETS</sequence>
<dbReference type="EMBL" id="JAHRHJ020000005">
    <property type="protein sequence ID" value="KAH9315141.1"/>
    <property type="molecule type" value="Genomic_DNA"/>
</dbReference>
<name>A0AA38L894_TAXCH</name>
<feature type="non-terminal residue" evidence="1">
    <location>
        <position position="71"/>
    </location>
</feature>
<comment type="caution">
    <text evidence="1">The sequence shown here is derived from an EMBL/GenBank/DDBJ whole genome shotgun (WGS) entry which is preliminary data.</text>
</comment>
<organism evidence="1 2">
    <name type="scientific">Taxus chinensis</name>
    <name type="common">Chinese yew</name>
    <name type="synonym">Taxus wallichiana var. chinensis</name>
    <dbReference type="NCBI Taxonomy" id="29808"/>
    <lineage>
        <taxon>Eukaryota</taxon>
        <taxon>Viridiplantae</taxon>
        <taxon>Streptophyta</taxon>
        <taxon>Embryophyta</taxon>
        <taxon>Tracheophyta</taxon>
        <taxon>Spermatophyta</taxon>
        <taxon>Pinopsida</taxon>
        <taxon>Pinidae</taxon>
        <taxon>Conifers II</taxon>
        <taxon>Cupressales</taxon>
        <taxon>Taxaceae</taxon>
        <taxon>Taxus</taxon>
    </lineage>
</organism>
<proteinExistence type="predicted"/>
<dbReference type="Proteomes" id="UP000824469">
    <property type="component" value="Unassembled WGS sequence"/>
</dbReference>